<evidence type="ECO:0000256" key="2">
    <source>
        <dbReference type="ARBA" id="ARBA00022676"/>
    </source>
</evidence>
<feature type="transmembrane region" description="Helical" evidence="8">
    <location>
        <begin position="721"/>
        <end position="743"/>
    </location>
</feature>
<dbReference type="GO" id="GO:0016020">
    <property type="term" value="C:membrane"/>
    <property type="evidence" value="ECO:0007669"/>
    <property type="project" value="UniProtKB-SubCell"/>
</dbReference>
<evidence type="ECO:0000313" key="10">
    <source>
        <dbReference type="EMBL" id="KAE9979043.1"/>
    </source>
</evidence>
<feature type="compositionally biased region" description="Polar residues" evidence="7">
    <location>
        <begin position="1"/>
        <end position="17"/>
    </location>
</feature>
<dbReference type="Pfam" id="PF13632">
    <property type="entry name" value="Glyco_trans_2_3"/>
    <property type="match status" value="1"/>
</dbReference>
<evidence type="ECO:0000256" key="4">
    <source>
        <dbReference type="ARBA" id="ARBA00022692"/>
    </source>
</evidence>
<gene>
    <name evidence="10" type="ORF">BLS_000098</name>
</gene>
<proteinExistence type="predicted"/>
<dbReference type="InterPro" id="IPR029044">
    <property type="entry name" value="Nucleotide-diphossugar_trans"/>
</dbReference>
<dbReference type="InterPro" id="IPR001173">
    <property type="entry name" value="Glyco_trans_2-like"/>
</dbReference>
<dbReference type="PANTHER" id="PTHR43867">
    <property type="entry name" value="CELLULOSE SYNTHASE CATALYTIC SUBUNIT A [UDP-FORMING]"/>
    <property type="match status" value="1"/>
</dbReference>
<dbReference type="AlphaFoldDB" id="A0A8H3Z0T7"/>
<feature type="transmembrane region" description="Helical" evidence="8">
    <location>
        <begin position="691"/>
        <end position="709"/>
    </location>
</feature>
<evidence type="ECO:0000256" key="7">
    <source>
        <dbReference type="SAM" id="MobiDB-lite"/>
    </source>
</evidence>
<reference evidence="10 11" key="1">
    <citation type="submission" date="2019-11" db="EMBL/GenBank/DDBJ databases">
        <title>Venturia inaequalis Genome Resource.</title>
        <authorList>
            <person name="Lichtner F.J."/>
        </authorList>
    </citation>
    <scope>NUCLEOTIDE SEQUENCE [LARGE SCALE GENOMIC DNA]</scope>
    <source>
        <strain evidence="10">Bline_iso_100314</strain>
    </source>
</reference>
<comment type="caution">
    <text evidence="10">The sequence shown here is derived from an EMBL/GenBank/DDBJ whole genome shotgun (WGS) entry which is preliminary data.</text>
</comment>
<accession>A0A8H3Z0T7</accession>
<keyword evidence="4 8" id="KW-0812">Transmembrane</keyword>
<feature type="transmembrane region" description="Helical" evidence="8">
    <location>
        <begin position="590"/>
        <end position="612"/>
    </location>
</feature>
<evidence type="ECO:0000313" key="11">
    <source>
        <dbReference type="Proteomes" id="UP000433883"/>
    </source>
</evidence>
<feature type="transmembrane region" description="Helical" evidence="8">
    <location>
        <begin position="241"/>
        <end position="267"/>
    </location>
</feature>
<dbReference type="EMBL" id="WNWQ01000100">
    <property type="protein sequence ID" value="KAE9979043.1"/>
    <property type="molecule type" value="Genomic_DNA"/>
</dbReference>
<keyword evidence="3" id="KW-0808">Transferase</keyword>
<feature type="compositionally biased region" description="Polar residues" evidence="7">
    <location>
        <begin position="64"/>
        <end position="81"/>
    </location>
</feature>
<dbReference type="CDD" id="cd06421">
    <property type="entry name" value="CESA_CelA_like"/>
    <property type="match status" value="1"/>
</dbReference>
<feature type="domain" description="Glycosyltransferase 2-like" evidence="9">
    <location>
        <begin position="385"/>
        <end position="572"/>
    </location>
</feature>
<feature type="region of interest" description="Disordered" evidence="7">
    <location>
        <begin position="1"/>
        <end position="152"/>
    </location>
</feature>
<evidence type="ECO:0000259" key="9">
    <source>
        <dbReference type="Pfam" id="PF13632"/>
    </source>
</evidence>
<dbReference type="GO" id="GO:0016757">
    <property type="term" value="F:glycosyltransferase activity"/>
    <property type="evidence" value="ECO:0007669"/>
    <property type="project" value="UniProtKB-KW"/>
</dbReference>
<evidence type="ECO:0000256" key="8">
    <source>
        <dbReference type="SAM" id="Phobius"/>
    </source>
</evidence>
<name>A0A8H3Z0T7_VENIN</name>
<protein>
    <recommendedName>
        <fullName evidence="9">Glycosyltransferase 2-like domain-containing protein</fullName>
    </recommendedName>
</protein>
<feature type="compositionally biased region" description="Basic and acidic residues" evidence="7">
    <location>
        <begin position="50"/>
        <end position="63"/>
    </location>
</feature>
<feature type="compositionally biased region" description="Low complexity" evidence="7">
    <location>
        <begin position="35"/>
        <end position="46"/>
    </location>
</feature>
<dbReference type="PANTHER" id="PTHR43867:SF2">
    <property type="entry name" value="CELLULOSE SYNTHASE CATALYTIC SUBUNIT A [UDP-FORMING]"/>
    <property type="match status" value="1"/>
</dbReference>
<dbReference type="Gene3D" id="3.90.550.10">
    <property type="entry name" value="Spore Coat Polysaccharide Biosynthesis Protein SpsA, Chain A"/>
    <property type="match status" value="1"/>
</dbReference>
<keyword evidence="2" id="KW-0328">Glycosyltransferase</keyword>
<evidence type="ECO:0000256" key="6">
    <source>
        <dbReference type="ARBA" id="ARBA00023136"/>
    </source>
</evidence>
<feature type="transmembrane region" description="Helical" evidence="8">
    <location>
        <begin position="788"/>
        <end position="807"/>
    </location>
</feature>
<evidence type="ECO:0000256" key="1">
    <source>
        <dbReference type="ARBA" id="ARBA00004141"/>
    </source>
</evidence>
<comment type="subcellular location">
    <subcellularLocation>
        <location evidence="1">Membrane</location>
        <topology evidence="1">Multi-pass membrane protein</topology>
    </subcellularLocation>
</comment>
<dbReference type="SUPFAM" id="SSF53448">
    <property type="entry name" value="Nucleotide-diphospho-sugar transferases"/>
    <property type="match status" value="1"/>
</dbReference>
<sequence>MSYNQFPSRPTQGNGFNDESVDDIQHNPFNSPYMSQQASQSQRSISPESNTEKDGSDTLRDGSDTMSTRESYTSSYPQAPSITKLPQGLGRAQGHRTLSDLYDESPPGTPAGRDSSMTPAARRPWLSASRPESEATLMGVSGSQSPTPYTNSPYASTDAFKSLIPNMSSIELNEKTGLRDMHVVELNRKDDHAHMPRWKQVVFKMSPILCILTLVAYWTYFSLRIIFVLSSQRQTGKTFPMAWVFIGTEVAVAIPLFIQMLWNVFILKSRKRPQLRLVGEDVPSVDVFVTCCKEEVDLIVDTARAACEIDYPRERYRVVVLDDGADGELETAINKLAQMCNYQNLHYRARKKTKGVPHHFKAGNLNYGFEEVCHMYGGASSYMAALDADMIPERHWLRALLPHLVNDAKVAMACPPQLFYNIPKGDPLAQSLDFFVHICEPIKDALGVAWCTGSGYVFRREAVEDIGMIPLGSLAEDVATSTLMLGKGWKTAYVHEPLQFGTVPDSFASHLKQRTRWAIGTVDTSFKLNFCLWGKNISGMKFMPRVSGFLFAILSLYNIPLMISLFALPIVLMSGKPLIAYANYDQLKWLVRACFAAVIINRLCEFALYLPAGYATGQRGARSQLWMSPYISLSVVRSFFLPKWLGGKVQNFKPTGSLKDELNERDPATRAHLFRRLKAILLNYNGMYHVIYVYFCLSAISLSSSRCIAQNASVHDKLLCLLTHAFWPPLSWLIIVGAFWVPITYAIDPPNMPAREELLIVDAKNGVRRPTEKAKLIGWGYRDAKFEFLYDSTTLFTTACFIASFFFNS</sequence>
<organism evidence="10 11">
    <name type="scientific">Venturia inaequalis</name>
    <name type="common">Apple scab fungus</name>
    <dbReference type="NCBI Taxonomy" id="5025"/>
    <lineage>
        <taxon>Eukaryota</taxon>
        <taxon>Fungi</taxon>
        <taxon>Dikarya</taxon>
        <taxon>Ascomycota</taxon>
        <taxon>Pezizomycotina</taxon>
        <taxon>Dothideomycetes</taxon>
        <taxon>Pleosporomycetidae</taxon>
        <taxon>Venturiales</taxon>
        <taxon>Venturiaceae</taxon>
        <taxon>Venturia</taxon>
    </lineage>
</organism>
<feature type="transmembrane region" description="Helical" evidence="8">
    <location>
        <begin position="201"/>
        <end position="221"/>
    </location>
</feature>
<feature type="compositionally biased region" description="Polar residues" evidence="7">
    <location>
        <begin position="141"/>
        <end position="152"/>
    </location>
</feature>
<dbReference type="Proteomes" id="UP000433883">
    <property type="component" value="Unassembled WGS sequence"/>
</dbReference>
<feature type="transmembrane region" description="Helical" evidence="8">
    <location>
        <begin position="549"/>
        <end position="570"/>
    </location>
</feature>
<evidence type="ECO:0000256" key="5">
    <source>
        <dbReference type="ARBA" id="ARBA00022989"/>
    </source>
</evidence>
<keyword evidence="5 8" id="KW-1133">Transmembrane helix</keyword>
<keyword evidence="6 8" id="KW-0472">Membrane</keyword>
<evidence type="ECO:0000256" key="3">
    <source>
        <dbReference type="ARBA" id="ARBA00022679"/>
    </source>
</evidence>
<dbReference type="InterPro" id="IPR050321">
    <property type="entry name" value="Glycosyltr_2/OpgH_subfam"/>
</dbReference>